<accession>A0AC61QNF6</accession>
<keyword evidence="2" id="KW-1185">Reference proteome</keyword>
<proteinExistence type="predicted"/>
<dbReference type="Proteomes" id="UP000308886">
    <property type="component" value="Unassembled WGS sequence"/>
</dbReference>
<reference evidence="1" key="1">
    <citation type="submission" date="2019-04" db="EMBL/GenBank/DDBJ databases">
        <title>Microbes associate with the intestines of laboratory mice.</title>
        <authorList>
            <person name="Navarre W."/>
            <person name="Wong E."/>
            <person name="Huang K."/>
            <person name="Tropini C."/>
            <person name="Ng K."/>
            <person name="Yu B."/>
        </authorList>
    </citation>
    <scope>NUCLEOTIDE SEQUENCE</scope>
    <source>
        <strain evidence="1">NM73_A23</strain>
    </source>
</reference>
<gene>
    <name evidence="1" type="ORF">E5358_11490</name>
</gene>
<evidence type="ECO:0000313" key="1">
    <source>
        <dbReference type="EMBL" id="TGX80992.1"/>
    </source>
</evidence>
<comment type="caution">
    <text evidence="1">The sequence shown here is derived from an EMBL/GenBank/DDBJ whole genome shotgun (WGS) entry which is preliminary data.</text>
</comment>
<evidence type="ECO:0000313" key="2">
    <source>
        <dbReference type="Proteomes" id="UP000308886"/>
    </source>
</evidence>
<dbReference type="EMBL" id="SRZC01000020">
    <property type="protein sequence ID" value="TGX80992.1"/>
    <property type="molecule type" value="Genomic_DNA"/>
</dbReference>
<sequence>MVKAILFDFDGTLADTAPGIVKTMECTFQEMGLPIPSEQDMRATIGLPLPKALQILNGLDDKDTDRATEIYRRLFATVEASLITIFPEVKETLQSLHDKGIRLAICTSRNVESLDMILQHHDIGRFFETKITNSDNLAPKPAPDMVLALLERMHINAGEALVVGDTTFDIEMGNSAGCRTIAITYGNHPAERIASSHPSAMIDSFSKLLDEIR</sequence>
<protein>
    <submittedName>
        <fullName evidence="1">HAD family hydrolase</fullName>
    </submittedName>
</protein>
<keyword evidence="1" id="KW-0378">Hydrolase</keyword>
<name>A0AC61QNF6_9BACT</name>
<organism evidence="1 2">
    <name type="scientific">Palleniella muris</name>
    <dbReference type="NCBI Taxonomy" id="3038145"/>
    <lineage>
        <taxon>Bacteria</taxon>
        <taxon>Pseudomonadati</taxon>
        <taxon>Bacteroidota</taxon>
        <taxon>Bacteroidia</taxon>
        <taxon>Bacteroidales</taxon>
        <taxon>Prevotellaceae</taxon>
        <taxon>Palleniella</taxon>
    </lineage>
</organism>